<evidence type="ECO:0000313" key="4">
    <source>
        <dbReference type="EMBL" id="KAJ3139134.1"/>
    </source>
</evidence>
<protein>
    <recommendedName>
        <fullName evidence="3">V-SNARE coiled-coil homology domain-containing protein</fullName>
    </recommendedName>
</protein>
<feature type="domain" description="V-SNARE coiled-coil homology" evidence="3">
    <location>
        <begin position="37"/>
        <end position="97"/>
    </location>
</feature>
<dbReference type="PIRSF" id="PIRSF005409">
    <property type="entry name" value="Synaptobrevin_euk"/>
    <property type="match status" value="1"/>
</dbReference>
<dbReference type="AlphaFoldDB" id="A0AAD5XGT9"/>
<keyword evidence="2" id="KW-0472">Membrane</keyword>
<evidence type="ECO:0000313" key="5">
    <source>
        <dbReference type="Proteomes" id="UP001211907"/>
    </source>
</evidence>
<gene>
    <name evidence="4" type="ORF">HK100_011832</name>
</gene>
<evidence type="ECO:0000256" key="1">
    <source>
        <dbReference type="PROSITE-ProRule" id="PRU00290"/>
    </source>
</evidence>
<dbReference type="Proteomes" id="UP001211907">
    <property type="component" value="Unassembled WGS sequence"/>
</dbReference>
<evidence type="ECO:0000256" key="2">
    <source>
        <dbReference type="SAM" id="Phobius"/>
    </source>
</evidence>
<feature type="transmembrane region" description="Helical" evidence="2">
    <location>
        <begin position="101"/>
        <end position="118"/>
    </location>
</feature>
<reference evidence="4" key="1">
    <citation type="submission" date="2020-05" db="EMBL/GenBank/DDBJ databases">
        <title>Phylogenomic resolution of chytrid fungi.</title>
        <authorList>
            <person name="Stajich J.E."/>
            <person name="Amses K."/>
            <person name="Simmons R."/>
            <person name="Seto K."/>
            <person name="Myers J."/>
            <person name="Bonds A."/>
            <person name="Quandt C.A."/>
            <person name="Barry K."/>
            <person name="Liu P."/>
            <person name="Grigoriev I."/>
            <person name="Longcore J.E."/>
            <person name="James T.Y."/>
        </authorList>
    </citation>
    <scope>NUCLEOTIDE SEQUENCE</scope>
    <source>
        <strain evidence="4">JEL0513</strain>
    </source>
</reference>
<keyword evidence="2" id="KW-0812">Transmembrane</keyword>
<keyword evidence="1" id="KW-0175">Coiled coil</keyword>
<dbReference type="EMBL" id="JADGJH010000078">
    <property type="protein sequence ID" value="KAJ3139134.1"/>
    <property type="molecule type" value="Genomic_DNA"/>
</dbReference>
<dbReference type="Gene3D" id="1.20.5.110">
    <property type="match status" value="1"/>
</dbReference>
<sequence>MSSSKVQNVQSQVNDVSFMPQFSFPMSYLIRDLSGYECWTDTGNAERVVNLMQDNITKVMQRGENLEQLNAKAEDLSSSSAQFKKGASDVRKAMWWKDMKMKLILGGVLAAIIIIIIYF</sequence>
<accession>A0AAD5XGT9</accession>
<dbReference type="SUPFAM" id="SSF58038">
    <property type="entry name" value="SNARE fusion complex"/>
    <property type="match status" value="1"/>
</dbReference>
<dbReference type="InterPro" id="IPR042855">
    <property type="entry name" value="V_SNARE_CC"/>
</dbReference>
<dbReference type="PROSITE" id="PS50892">
    <property type="entry name" value="V_SNARE"/>
    <property type="match status" value="1"/>
</dbReference>
<organism evidence="4 5">
    <name type="scientific">Physocladia obscura</name>
    <dbReference type="NCBI Taxonomy" id="109957"/>
    <lineage>
        <taxon>Eukaryota</taxon>
        <taxon>Fungi</taxon>
        <taxon>Fungi incertae sedis</taxon>
        <taxon>Chytridiomycota</taxon>
        <taxon>Chytridiomycota incertae sedis</taxon>
        <taxon>Chytridiomycetes</taxon>
        <taxon>Chytridiales</taxon>
        <taxon>Chytriomycetaceae</taxon>
        <taxon>Physocladia</taxon>
    </lineage>
</organism>
<dbReference type="PANTHER" id="PTHR45701">
    <property type="entry name" value="SYNAPTOBREVIN FAMILY MEMBER"/>
    <property type="match status" value="1"/>
</dbReference>
<keyword evidence="2" id="KW-1133">Transmembrane helix</keyword>
<dbReference type="InterPro" id="IPR016444">
    <property type="entry name" value="Synaptobrevin/VAMP"/>
</dbReference>
<dbReference type="InterPro" id="IPR001388">
    <property type="entry name" value="Synaptobrevin-like"/>
</dbReference>
<comment type="caution">
    <text evidence="4">The sequence shown here is derived from an EMBL/GenBank/DDBJ whole genome shotgun (WGS) entry which is preliminary data.</text>
</comment>
<name>A0AAD5XGT9_9FUNG</name>
<dbReference type="PRINTS" id="PR00219">
    <property type="entry name" value="SYNAPTOBREVN"/>
</dbReference>
<dbReference type="GO" id="GO:0016192">
    <property type="term" value="P:vesicle-mediated transport"/>
    <property type="evidence" value="ECO:0007669"/>
    <property type="project" value="InterPro"/>
</dbReference>
<dbReference type="GO" id="GO:0016020">
    <property type="term" value="C:membrane"/>
    <property type="evidence" value="ECO:0007669"/>
    <property type="project" value="InterPro"/>
</dbReference>
<proteinExistence type="predicted"/>
<keyword evidence="5" id="KW-1185">Reference proteome</keyword>
<dbReference type="Pfam" id="PF00957">
    <property type="entry name" value="Synaptobrevin"/>
    <property type="match status" value="1"/>
</dbReference>
<evidence type="ECO:0000259" key="3">
    <source>
        <dbReference type="PROSITE" id="PS50892"/>
    </source>
</evidence>